<feature type="compositionally biased region" description="Low complexity" evidence="1">
    <location>
        <begin position="71"/>
        <end position="98"/>
    </location>
</feature>
<dbReference type="AlphaFoldDB" id="A0A7D9GY55"/>
<name>A0A7D9GY55_DEKBR</name>
<dbReference type="EMBL" id="CABFWN010000001">
    <property type="protein sequence ID" value="VUG16986.1"/>
    <property type="molecule type" value="Genomic_DNA"/>
</dbReference>
<reference evidence="2 5" key="2">
    <citation type="journal article" date="2020" name="Appl. Microbiol. Biotechnol.">
        <title>Targeted gene deletion in Brettanomyces bruxellensis with an expression-free CRISPR-Cas9 system.</title>
        <authorList>
            <person name="Varela C."/>
            <person name="Bartel C."/>
            <person name="Onetto C."/>
            <person name="Borneman A."/>
        </authorList>
    </citation>
    <scope>NUCLEOTIDE SEQUENCE [LARGE SCALE GENOMIC DNA]</scope>
    <source>
        <strain evidence="2 5">AWRI1613</strain>
    </source>
</reference>
<organism evidence="3 4">
    <name type="scientific">Dekkera bruxellensis</name>
    <name type="common">Brettanomyces custersii</name>
    <dbReference type="NCBI Taxonomy" id="5007"/>
    <lineage>
        <taxon>Eukaryota</taxon>
        <taxon>Fungi</taxon>
        <taxon>Dikarya</taxon>
        <taxon>Ascomycota</taxon>
        <taxon>Saccharomycotina</taxon>
        <taxon>Pichiomycetes</taxon>
        <taxon>Pichiales</taxon>
        <taxon>Pichiaceae</taxon>
        <taxon>Brettanomyces</taxon>
    </lineage>
</organism>
<accession>A0A7D9GY55</accession>
<proteinExistence type="predicted"/>
<feature type="compositionally biased region" description="Basic and acidic residues" evidence="1">
    <location>
        <begin position="115"/>
        <end position="134"/>
    </location>
</feature>
<dbReference type="Proteomes" id="UP000478008">
    <property type="component" value="Unassembled WGS sequence"/>
</dbReference>
<feature type="compositionally biased region" description="Basic and acidic residues" evidence="1">
    <location>
        <begin position="314"/>
        <end position="337"/>
    </location>
</feature>
<evidence type="ECO:0000313" key="3">
    <source>
        <dbReference type="EMBL" id="VUG16986.1"/>
    </source>
</evidence>
<protein>
    <submittedName>
        <fullName evidence="3">DEBR0S1_30614g1_1</fullName>
    </submittedName>
</protein>
<feature type="region of interest" description="Disordered" evidence="1">
    <location>
        <begin position="60"/>
        <end position="175"/>
    </location>
</feature>
<evidence type="ECO:0000313" key="4">
    <source>
        <dbReference type="Proteomes" id="UP000478008"/>
    </source>
</evidence>
<sequence>MVVKRKRPSPLNLGSAQHCLEGIQSSPRMASFALSPSDKQHAIEQSKQIALRQRRLISSSTITPNDVYVNSGGSSAETSSSTAGFFNNSPSSTTSSGSCHKEENEKDSQFVVKDTSTEKVQDDTKFKAAAEHNSVKIPEIKTTQAAETNSTSEIDESENQAKKRPRRGEPPRPLHIPQRHKALLRQRQVVSAPINSADWQRSRRFLVNSAAQRLPPSLVPIMPFQGMGQQAMYALPALPIASGRASSSNIRVAGGFRSFGSGQMSQKRPYSMIPIVSAHPPVAVRGATSENCNSNSEAQDKNNTVDDVYAGSYRKKEQGKASAKSDHEQSETSSKKDEDEDDSDDLESRAIEEGAEAPQENLQGVIRIGERLYRYSVAVTGDKASDKKHFHDVMDVIWKNYAE</sequence>
<feature type="compositionally biased region" description="Basic and acidic residues" evidence="1">
    <location>
        <begin position="99"/>
        <end position="108"/>
    </location>
</feature>
<feature type="region of interest" description="Disordered" evidence="1">
    <location>
        <begin position="286"/>
        <end position="362"/>
    </location>
</feature>
<dbReference type="EMBL" id="JABCYN010000005">
    <property type="protein sequence ID" value="KAF6015918.1"/>
    <property type="molecule type" value="Genomic_DNA"/>
</dbReference>
<feature type="compositionally biased region" description="Polar residues" evidence="1">
    <location>
        <begin position="288"/>
        <end position="297"/>
    </location>
</feature>
<evidence type="ECO:0000313" key="2">
    <source>
        <dbReference type="EMBL" id="KAF6015918.1"/>
    </source>
</evidence>
<keyword evidence="4" id="KW-1185">Reference proteome</keyword>
<evidence type="ECO:0000256" key="1">
    <source>
        <dbReference type="SAM" id="MobiDB-lite"/>
    </source>
</evidence>
<reference evidence="3 4" key="1">
    <citation type="submission" date="2019-07" db="EMBL/GenBank/DDBJ databases">
        <authorList>
            <person name="Friedrich A."/>
            <person name="Schacherer J."/>
        </authorList>
    </citation>
    <scope>NUCLEOTIDE SEQUENCE [LARGE SCALE GENOMIC DNA]</scope>
</reference>
<dbReference type="Proteomes" id="UP000568158">
    <property type="component" value="Unassembled WGS sequence"/>
</dbReference>
<gene>
    <name evidence="3" type="ORF">DEBR0S1_30614G</name>
    <name evidence="2" type="ORF">HII12_000481</name>
</gene>
<evidence type="ECO:0000313" key="5">
    <source>
        <dbReference type="Proteomes" id="UP000568158"/>
    </source>
</evidence>
<feature type="compositionally biased region" description="Polar residues" evidence="1">
    <location>
        <begin position="141"/>
        <end position="152"/>
    </location>
</feature>